<sequence length="69" mass="7537">MAWTTGQDKSEDSLVFLEGSRPETRGLLSESALGEVLLVEFTNFAWTINGFVPDLPLSEGIEFGNCSVQ</sequence>
<reference evidence="1 2" key="1">
    <citation type="submission" date="2016-10" db="EMBL/GenBank/DDBJ databases">
        <title>Comparative genomics uncovers the prolific and rare metabolic potential of the cyanobacterial genus Moorea.</title>
        <authorList>
            <person name="Leao T."/>
            <person name="Castelao G."/>
            <person name="Korobeynikov A."/>
            <person name="Monroe E.A."/>
            <person name="Podell S."/>
            <person name="Glukhov E."/>
            <person name="Allen E."/>
            <person name="Gerwick W.H."/>
            <person name="Gerwick L."/>
        </authorList>
    </citation>
    <scope>NUCLEOTIDE SEQUENCE [LARGE SCALE GENOMIC DNA]</scope>
    <source>
        <strain evidence="1 2">PNG5-198</strain>
    </source>
</reference>
<keyword evidence="2" id="KW-1185">Reference proteome</keyword>
<dbReference type="AlphaFoldDB" id="A0A1U7MVV4"/>
<organism evidence="1 2">
    <name type="scientific">Moorena bouillonii PNG</name>
    <dbReference type="NCBI Taxonomy" id="568701"/>
    <lineage>
        <taxon>Bacteria</taxon>
        <taxon>Bacillati</taxon>
        <taxon>Cyanobacteriota</taxon>
        <taxon>Cyanophyceae</taxon>
        <taxon>Coleofasciculales</taxon>
        <taxon>Coleofasciculaceae</taxon>
        <taxon>Moorena</taxon>
    </lineage>
</organism>
<name>A0A1U7MVV4_9CYAN</name>
<evidence type="ECO:0000313" key="1">
    <source>
        <dbReference type="EMBL" id="OLT57823.1"/>
    </source>
</evidence>
<protein>
    <submittedName>
        <fullName evidence="1">Uncharacterized protein</fullName>
    </submittedName>
</protein>
<comment type="caution">
    <text evidence="1">The sequence shown here is derived from an EMBL/GenBank/DDBJ whole genome shotgun (WGS) entry which is preliminary data.</text>
</comment>
<dbReference type="Proteomes" id="UP000186657">
    <property type="component" value="Unassembled WGS sequence"/>
</dbReference>
<accession>A0A1U7MVV4</accession>
<evidence type="ECO:0000313" key="2">
    <source>
        <dbReference type="Proteomes" id="UP000186657"/>
    </source>
</evidence>
<proteinExistence type="predicted"/>
<dbReference type="EMBL" id="MKZS01000001">
    <property type="protein sequence ID" value="OLT57823.1"/>
    <property type="molecule type" value="Genomic_DNA"/>
</dbReference>
<gene>
    <name evidence="1" type="ORF">BJP37_00940</name>
</gene>